<dbReference type="GO" id="GO:0005975">
    <property type="term" value="P:carbohydrate metabolic process"/>
    <property type="evidence" value="ECO:0007669"/>
    <property type="project" value="InterPro"/>
</dbReference>
<accession>A0A8B9QDF6</accession>
<sequence length="175" mass="19784">MFFPSGFLWGTSTGAFNIEGAWAEDGKGESIWDQFGHEGHVYMNQTTDVACDSYYKSSYDVYLLRGLQPQLYKFSISWSRIFPAGVRNGFNSKAVKLDTVDVQSYITRSLVDGFEGPAGYSLKFGLHYVNFEDSNRPRTPKASSLNILNTIQTYRFFLCSPSCGHLRFSYLMPAL</sequence>
<evidence type="ECO:0000313" key="3">
    <source>
        <dbReference type="Proteomes" id="UP000694424"/>
    </source>
</evidence>
<dbReference type="Ensembl" id="ENSAOWT00000028400.1">
    <property type="protein sequence ID" value="ENSAOWP00000025048.1"/>
    <property type="gene ID" value="ENSAOWG00000016948.1"/>
</dbReference>
<dbReference type="SUPFAM" id="SSF51445">
    <property type="entry name" value="(Trans)glycosidases"/>
    <property type="match status" value="2"/>
</dbReference>
<organism evidence="2 3">
    <name type="scientific">Apteryx owenii</name>
    <name type="common">Little spotted kiwi</name>
    <dbReference type="NCBI Taxonomy" id="8824"/>
    <lineage>
        <taxon>Eukaryota</taxon>
        <taxon>Metazoa</taxon>
        <taxon>Chordata</taxon>
        <taxon>Craniata</taxon>
        <taxon>Vertebrata</taxon>
        <taxon>Euteleostomi</taxon>
        <taxon>Archelosauria</taxon>
        <taxon>Archosauria</taxon>
        <taxon>Dinosauria</taxon>
        <taxon>Saurischia</taxon>
        <taxon>Theropoda</taxon>
        <taxon>Coelurosauria</taxon>
        <taxon>Aves</taxon>
        <taxon>Palaeognathae</taxon>
        <taxon>Apterygiformes</taxon>
        <taxon>Apterygidae</taxon>
        <taxon>Apteryx</taxon>
    </lineage>
</organism>
<dbReference type="AlphaFoldDB" id="A0A8B9QDF6"/>
<name>A0A8B9QDF6_APTOW</name>
<evidence type="ECO:0000313" key="2">
    <source>
        <dbReference type="Ensembl" id="ENSAOWP00000025048.1"/>
    </source>
</evidence>
<dbReference type="PANTHER" id="PTHR10353:SF68">
    <property type="entry name" value="BETA-KLOTHO"/>
    <property type="match status" value="1"/>
</dbReference>
<dbReference type="GO" id="GO:0004553">
    <property type="term" value="F:hydrolase activity, hydrolyzing O-glycosyl compounds"/>
    <property type="evidence" value="ECO:0007669"/>
    <property type="project" value="InterPro"/>
</dbReference>
<dbReference type="InterPro" id="IPR017853">
    <property type="entry name" value="GH"/>
</dbReference>
<dbReference type="Gene3D" id="3.20.20.80">
    <property type="entry name" value="Glycosidases"/>
    <property type="match status" value="2"/>
</dbReference>
<dbReference type="Proteomes" id="UP000694424">
    <property type="component" value="Unplaced"/>
</dbReference>
<dbReference type="PANTHER" id="PTHR10353">
    <property type="entry name" value="GLYCOSYL HYDROLASE"/>
    <property type="match status" value="1"/>
</dbReference>
<dbReference type="InterPro" id="IPR001360">
    <property type="entry name" value="Glyco_hydro_1"/>
</dbReference>
<reference evidence="2" key="2">
    <citation type="submission" date="2025-09" db="UniProtKB">
        <authorList>
            <consortium name="Ensembl"/>
        </authorList>
    </citation>
    <scope>IDENTIFICATION</scope>
</reference>
<protein>
    <submittedName>
        <fullName evidence="2">Uncharacterized protein</fullName>
    </submittedName>
</protein>
<dbReference type="Pfam" id="PF00232">
    <property type="entry name" value="Glyco_hydro_1"/>
    <property type="match status" value="1"/>
</dbReference>
<comment type="similarity">
    <text evidence="1">Belongs to the glycosyl hydrolase 1 family.</text>
</comment>
<dbReference type="PROSITE" id="PS00653">
    <property type="entry name" value="GLYCOSYL_HYDROL_F1_2"/>
    <property type="match status" value="1"/>
</dbReference>
<proteinExistence type="inferred from homology"/>
<reference evidence="2" key="1">
    <citation type="submission" date="2025-08" db="UniProtKB">
        <authorList>
            <consortium name="Ensembl"/>
        </authorList>
    </citation>
    <scope>IDENTIFICATION</scope>
</reference>
<keyword evidence="3" id="KW-1185">Reference proteome</keyword>
<dbReference type="InterPro" id="IPR033132">
    <property type="entry name" value="GH_1_N_CS"/>
</dbReference>
<evidence type="ECO:0000256" key="1">
    <source>
        <dbReference type="RuleBase" id="RU003690"/>
    </source>
</evidence>